<reference evidence="1 2" key="1">
    <citation type="submission" date="2012-02" db="EMBL/GenBank/DDBJ databases">
        <title>Complete sequence of chromosome of Singulisphaera acidiphila DSM 18658.</title>
        <authorList>
            <consortium name="US DOE Joint Genome Institute (JGI-PGF)"/>
            <person name="Lucas S."/>
            <person name="Copeland A."/>
            <person name="Lapidus A."/>
            <person name="Glavina del Rio T."/>
            <person name="Dalin E."/>
            <person name="Tice H."/>
            <person name="Bruce D."/>
            <person name="Goodwin L."/>
            <person name="Pitluck S."/>
            <person name="Peters L."/>
            <person name="Ovchinnikova G."/>
            <person name="Chertkov O."/>
            <person name="Kyrpides N."/>
            <person name="Mavromatis K."/>
            <person name="Ivanova N."/>
            <person name="Brettin T."/>
            <person name="Detter J.C."/>
            <person name="Han C."/>
            <person name="Larimer F."/>
            <person name="Land M."/>
            <person name="Hauser L."/>
            <person name="Markowitz V."/>
            <person name="Cheng J.-F."/>
            <person name="Hugenholtz P."/>
            <person name="Woyke T."/>
            <person name="Wu D."/>
            <person name="Tindall B."/>
            <person name="Pomrenke H."/>
            <person name="Brambilla E."/>
            <person name="Klenk H.-P."/>
            <person name="Eisen J.A."/>
        </authorList>
    </citation>
    <scope>NUCLEOTIDE SEQUENCE [LARGE SCALE GENOMIC DNA]</scope>
    <source>
        <strain evidence="2">ATCC BAA-1392 / DSM 18658 / VKM B-2454 / MOB10</strain>
    </source>
</reference>
<keyword evidence="2" id="KW-1185">Reference proteome</keyword>
<dbReference type="Gene3D" id="1.10.10.10">
    <property type="entry name" value="Winged helix-like DNA-binding domain superfamily/Winged helix DNA-binding domain"/>
    <property type="match status" value="1"/>
</dbReference>
<proteinExistence type="predicted"/>
<organism evidence="1 2">
    <name type="scientific">Singulisphaera acidiphila (strain ATCC BAA-1392 / DSM 18658 / VKM B-2454 / MOB10)</name>
    <dbReference type="NCBI Taxonomy" id="886293"/>
    <lineage>
        <taxon>Bacteria</taxon>
        <taxon>Pseudomonadati</taxon>
        <taxon>Planctomycetota</taxon>
        <taxon>Planctomycetia</taxon>
        <taxon>Isosphaerales</taxon>
        <taxon>Isosphaeraceae</taxon>
        <taxon>Singulisphaera</taxon>
    </lineage>
</organism>
<dbReference type="eggNOG" id="COG3415">
    <property type="taxonomic scope" value="Bacteria"/>
</dbReference>
<dbReference type="InterPro" id="IPR036388">
    <property type="entry name" value="WH-like_DNA-bd_sf"/>
</dbReference>
<gene>
    <name evidence="1" type="ordered locus">Sinac_4232</name>
</gene>
<dbReference type="HOGENOM" id="CLU_202314_1_0_0"/>
<dbReference type="InterPro" id="IPR009057">
    <property type="entry name" value="Homeodomain-like_sf"/>
</dbReference>
<dbReference type="EMBL" id="CP003364">
    <property type="protein sequence ID" value="AGA28435.1"/>
    <property type="molecule type" value="Genomic_DNA"/>
</dbReference>
<dbReference type="Proteomes" id="UP000010798">
    <property type="component" value="Chromosome"/>
</dbReference>
<sequence>MRPYSQDLRDRILETVARGEGSLRQIAQRFLVNVSTIVRLLKQYRQTGSAEPRSHI</sequence>
<dbReference type="SUPFAM" id="SSF46689">
    <property type="entry name" value="Homeodomain-like"/>
    <property type="match status" value="1"/>
</dbReference>
<dbReference type="STRING" id="886293.Sinac_4232"/>
<dbReference type="RefSeq" id="WP_015247563.1">
    <property type="nucleotide sequence ID" value="NC_019892.1"/>
</dbReference>
<evidence type="ECO:0000313" key="1">
    <source>
        <dbReference type="EMBL" id="AGA28435.1"/>
    </source>
</evidence>
<protein>
    <recommendedName>
        <fullName evidence="3">Transposase</fullName>
    </recommendedName>
</protein>
<name>L0DHW3_SINAD</name>
<dbReference type="OrthoDB" id="5511915at2"/>
<dbReference type="KEGG" id="saci:Sinac_4232"/>
<evidence type="ECO:0000313" key="2">
    <source>
        <dbReference type="Proteomes" id="UP000010798"/>
    </source>
</evidence>
<accession>L0DHW3</accession>
<dbReference type="AlphaFoldDB" id="L0DHW3"/>
<evidence type="ECO:0008006" key="3">
    <source>
        <dbReference type="Google" id="ProtNLM"/>
    </source>
</evidence>